<dbReference type="VEuPathDB" id="FungiDB:BO97DRAFT_159781"/>
<gene>
    <name evidence="1" type="ORF">BO97DRAFT_159781</name>
</gene>
<dbReference type="Proteomes" id="UP000248961">
    <property type="component" value="Unassembled WGS sequence"/>
</dbReference>
<proteinExistence type="predicted"/>
<dbReference type="GeneID" id="37194505"/>
<name>A0A395HR32_ASPHC</name>
<evidence type="ECO:0000313" key="2">
    <source>
        <dbReference type="Proteomes" id="UP000248961"/>
    </source>
</evidence>
<evidence type="ECO:0000313" key="1">
    <source>
        <dbReference type="EMBL" id="RAL09755.1"/>
    </source>
</evidence>
<dbReference type="AlphaFoldDB" id="A0A395HR32"/>
<sequence length="234" mass="26177">MEFLRLCEVDILYRCSRDYIASQAGAQGCKRCRPKTRRRDQTDSTTLKGFVSRPTTPLLIHPSASFFLRSCLRPLLHSKKTTSCLDGITFGPQILLSKISSSRVELCGKMQQSLQINAGSQAVQIVEPMRMASGRNLLPETNTISSVQALYRPMVDHGSYRVCYHDLRLSKDERQNMALAVKCTCTGLFSLYHLKRADSIAFPKSSTSLLQRPKFCLYDLTLDPAHNGNTPGKA</sequence>
<dbReference type="PROSITE" id="PS51257">
    <property type="entry name" value="PROKAR_LIPOPROTEIN"/>
    <property type="match status" value="1"/>
</dbReference>
<reference evidence="1 2" key="1">
    <citation type="submission" date="2018-02" db="EMBL/GenBank/DDBJ databases">
        <title>The genomes of Aspergillus section Nigri reveals drivers in fungal speciation.</title>
        <authorList>
            <consortium name="DOE Joint Genome Institute"/>
            <person name="Vesth T.C."/>
            <person name="Nybo J."/>
            <person name="Theobald S."/>
            <person name="Brandl J."/>
            <person name="Frisvad J.C."/>
            <person name="Nielsen K.F."/>
            <person name="Lyhne E.K."/>
            <person name="Kogle M.E."/>
            <person name="Kuo A."/>
            <person name="Riley R."/>
            <person name="Clum A."/>
            <person name="Nolan M."/>
            <person name="Lipzen A."/>
            <person name="Salamov A."/>
            <person name="Henrissat B."/>
            <person name="Wiebenga A."/>
            <person name="De vries R.P."/>
            <person name="Grigoriev I.V."/>
            <person name="Mortensen U.H."/>
            <person name="Andersen M.R."/>
            <person name="Baker S.E."/>
        </authorList>
    </citation>
    <scope>NUCLEOTIDE SEQUENCE [LARGE SCALE GENOMIC DNA]</scope>
    <source>
        <strain evidence="1 2">CBS 101889</strain>
    </source>
</reference>
<accession>A0A395HR32</accession>
<keyword evidence="2" id="KW-1185">Reference proteome</keyword>
<protein>
    <submittedName>
        <fullName evidence="1">Uncharacterized protein</fullName>
    </submittedName>
</protein>
<organism evidence="1 2">
    <name type="scientific">Aspergillus homomorphus (strain CBS 101889)</name>
    <dbReference type="NCBI Taxonomy" id="1450537"/>
    <lineage>
        <taxon>Eukaryota</taxon>
        <taxon>Fungi</taxon>
        <taxon>Dikarya</taxon>
        <taxon>Ascomycota</taxon>
        <taxon>Pezizomycotina</taxon>
        <taxon>Eurotiomycetes</taxon>
        <taxon>Eurotiomycetidae</taxon>
        <taxon>Eurotiales</taxon>
        <taxon>Aspergillaceae</taxon>
        <taxon>Aspergillus</taxon>
        <taxon>Aspergillus subgen. Circumdati</taxon>
    </lineage>
</organism>
<dbReference type="EMBL" id="KZ824301">
    <property type="protein sequence ID" value="RAL09755.1"/>
    <property type="molecule type" value="Genomic_DNA"/>
</dbReference>
<dbReference type="RefSeq" id="XP_025548909.1">
    <property type="nucleotide sequence ID" value="XM_025690216.1"/>
</dbReference>